<sequence length="233" mass="25681">MCRQRSGHPYSYLEIALITLLVLMTAVTVALLVLHFVTGESSSSNDYGEPSPTQKPTTTAGSENYLLGVGRADCTGPVAEIPLMGYANPDQVGGGLLTRLYSRAFIVAEPNDSRRVVFVSIDIGMVSQRLRLEVLKELKNKYGELYRRDNVILSGTHTHSGPGGYFQYTLFWITSKGLIKPNLNAIVNGIVKSIDIAHQNMKRGRLFLNRGTVENSQINRKPLLISPESSIRT</sequence>
<evidence type="ECO:0000256" key="3">
    <source>
        <dbReference type="SAM" id="MobiDB-lite"/>
    </source>
</evidence>
<evidence type="ECO:0000259" key="5">
    <source>
        <dbReference type="Pfam" id="PF04734"/>
    </source>
</evidence>
<comment type="cofactor">
    <cofactor evidence="2">
        <name>Zn(2+)</name>
        <dbReference type="ChEBI" id="CHEBI:29105"/>
    </cofactor>
    <text evidence="2">Binds 1 zinc ion per subunit.</text>
</comment>
<name>A0A8V0ZI97_CHICK</name>
<reference evidence="6" key="1">
    <citation type="submission" date="2020-11" db="EMBL/GenBank/DDBJ databases">
        <title>Gallus gallus (Chicken) genome, bGalGal1, GRCg7b, maternal haplotype autosomes + Z &amp; W.</title>
        <authorList>
            <person name="Warren W."/>
            <person name="Formenti G."/>
            <person name="Fedrigo O."/>
            <person name="Haase B."/>
            <person name="Mountcastle J."/>
            <person name="Balacco J."/>
            <person name="Tracey A."/>
            <person name="Schneider V."/>
            <person name="Okimoto R."/>
            <person name="Cheng H."/>
            <person name="Hawken R."/>
            <person name="Howe K."/>
            <person name="Jarvis E.D."/>
        </authorList>
    </citation>
    <scope>NUCLEOTIDE SEQUENCE [LARGE SCALE GENOMIC DNA]</scope>
    <source>
        <strain evidence="6">Broiler</strain>
    </source>
</reference>
<evidence type="ECO:0000256" key="1">
    <source>
        <dbReference type="ARBA" id="ARBA00019235"/>
    </source>
</evidence>
<feature type="transmembrane region" description="Helical" evidence="4">
    <location>
        <begin position="12"/>
        <end position="37"/>
    </location>
</feature>
<dbReference type="GO" id="GO:0046514">
    <property type="term" value="P:ceramide catabolic process"/>
    <property type="evidence" value="ECO:0007669"/>
    <property type="project" value="InterPro"/>
</dbReference>
<keyword evidence="4" id="KW-0472">Membrane</keyword>
<organism evidence="6 7">
    <name type="scientific">Gallus gallus</name>
    <name type="common">Chicken</name>
    <dbReference type="NCBI Taxonomy" id="9031"/>
    <lineage>
        <taxon>Eukaryota</taxon>
        <taxon>Metazoa</taxon>
        <taxon>Chordata</taxon>
        <taxon>Craniata</taxon>
        <taxon>Vertebrata</taxon>
        <taxon>Euteleostomi</taxon>
        <taxon>Archelosauria</taxon>
        <taxon>Archosauria</taxon>
        <taxon>Dinosauria</taxon>
        <taxon>Saurischia</taxon>
        <taxon>Theropoda</taxon>
        <taxon>Coelurosauria</taxon>
        <taxon>Aves</taxon>
        <taxon>Neognathae</taxon>
        <taxon>Galloanserae</taxon>
        <taxon>Galliformes</taxon>
        <taxon>Phasianidae</taxon>
        <taxon>Phasianinae</taxon>
        <taxon>Gallus</taxon>
    </lineage>
</organism>
<keyword evidence="7" id="KW-1185">Reference proteome</keyword>
<accession>A0A8V0ZI97</accession>
<dbReference type="Ensembl" id="ENSGALT00010054709.1">
    <property type="protein sequence ID" value="ENSGALP00010033058.1"/>
    <property type="gene ID" value="ENSGALG00010022487.1"/>
</dbReference>
<reference evidence="6" key="3">
    <citation type="submission" date="2025-09" db="UniProtKB">
        <authorList>
            <consortium name="Ensembl"/>
        </authorList>
    </citation>
    <scope>IDENTIFICATION</scope>
    <source>
        <strain evidence="6">broiler</strain>
    </source>
</reference>
<reference evidence="6" key="2">
    <citation type="submission" date="2025-08" db="UniProtKB">
        <authorList>
            <consortium name="Ensembl"/>
        </authorList>
    </citation>
    <scope>IDENTIFICATION</scope>
    <source>
        <strain evidence="6">broiler</strain>
    </source>
</reference>
<protein>
    <recommendedName>
        <fullName evidence="1">Neutral ceramidase</fullName>
    </recommendedName>
</protein>
<dbReference type="InterPro" id="IPR006823">
    <property type="entry name" value="Ceramidase_alk"/>
</dbReference>
<dbReference type="AlphaFoldDB" id="A0A8V0ZI97"/>
<dbReference type="Pfam" id="PF04734">
    <property type="entry name" value="Ceramidase_alk"/>
    <property type="match status" value="1"/>
</dbReference>
<dbReference type="Proteomes" id="UP000000539">
    <property type="component" value="Chromosome 6"/>
</dbReference>
<evidence type="ECO:0000313" key="6">
    <source>
        <dbReference type="Ensembl" id="ENSGALP00010033058.1"/>
    </source>
</evidence>
<feature type="domain" description="Neutral/alkaline non-lysosomal ceramidase N-terminal" evidence="5">
    <location>
        <begin position="65"/>
        <end position="222"/>
    </location>
</feature>
<evidence type="ECO:0000256" key="2">
    <source>
        <dbReference type="PIRSR" id="PIRSR606823-2"/>
    </source>
</evidence>
<dbReference type="OrthoDB" id="191371at2759"/>
<dbReference type="GO" id="GO:0017040">
    <property type="term" value="F:N-acylsphingosine amidohydrolase activity"/>
    <property type="evidence" value="ECO:0007669"/>
    <property type="project" value="InterPro"/>
</dbReference>
<proteinExistence type="predicted"/>
<dbReference type="GO" id="GO:0016020">
    <property type="term" value="C:membrane"/>
    <property type="evidence" value="ECO:0007669"/>
    <property type="project" value="GOC"/>
</dbReference>
<evidence type="ECO:0000256" key="4">
    <source>
        <dbReference type="SAM" id="Phobius"/>
    </source>
</evidence>
<dbReference type="GeneTree" id="ENSGT00390000015792"/>
<keyword evidence="4" id="KW-0812">Transmembrane</keyword>
<evidence type="ECO:0000313" key="7">
    <source>
        <dbReference type="Proteomes" id="UP000000539"/>
    </source>
</evidence>
<dbReference type="PANTHER" id="PTHR12670">
    <property type="entry name" value="CERAMIDASE"/>
    <property type="match status" value="1"/>
</dbReference>
<dbReference type="GlyGen" id="A0A8V0ZI97">
    <property type="glycosylation" value="1 site"/>
</dbReference>
<dbReference type="PANTHER" id="PTHR12670:SF1">
    <property type="entry name" value="NEUTRAL CERAMIDASE"/>
    <property type="match status" value="1"/>
</dbReference>
<dbReference type="InterPro" id="IPR031329">
    <property type="entry name" value="NEUT/ALK_ceramidase_N"/>
</dbReference>
<feature type="region of interest" description="Disordered" evidence="3">
    <location>
        <begin position="41"/>
        <end position="61"/>
    </location>
</feature>
<keyword evidence="2" id="KW-0862">Zinc</keyword>
<keyword evidence="4" id="KW-1133">Transmembrane helix</keyword>
<gene>
    <name evidence="6" type="primary">LOC121113366</name>
</gene>
<dbReference type="GO" id="GO:0046872">
    <property type="term" value="F:metal ion binding"/>
    <property type="evidence" value="ECO:0007669"/>
    <property type="project" value="UniProtKB-KW"/>
</dbReference>
<keyword evidence="2" id="KW-0479">Metal-binding</keyword>
<feature type="binding site" evidence="2">
    <location>
        <position position="157"/>
    </location>
    <ligand>
        <name>Zn(2+)</name>
        <dbReference type="ChEBI" id="CHEBI:29105"/>
    </ligand>
</feature>